<feature type="region of interest" description="Disordered" evidence="1">
    <location>
        <begin position="767"/>
        <end position="815"/>
    </location>
</feature>
<feature type="compositionally biased region" description="Low complexity" evidence="1">
    <location>
        <begin position="474"/>
        <end position="487"/>
    </location>
</feature>
<geneLocation type="chloroplast" evidence="3"/>
<gene>
    <name evidence="3" type="primary">rrs</name>
</gene>
<feature type="region of interest" description="Disordered" evidence="1">
    <location>
        <begin position="416"/>
        <end position="436"/>
    </location>
</feature>
<accession>A0A2U8GJ52</accession>
<protein>
    <recommendedName>
        <fullName evidence="2">Homing endonuclease LAGLIDADG domain-containing protein</fullName>
    </recommendedName>
</protein>
<reference evidence="3" key="1">
    <citation type="journal article" date="2018" name="Am. J. Bot.">
        <title>Organellar phylogenomics inform systematics in the green algal family Hydrodictyaceae (Chlorophyceae) and provide clues to the complex evolutionary history of plastid genomes in the green algal tree of life.</title>
        <authorList>
            <person name="McManus H.A."/>
            <person name="Fucikova K."/>
            <person name="Lewis P.O."/>
            <person name="Lewis L.A."/>
            <person name="Karol K.G."/>
        </authorList>
    </citation>
    <scope>NUCLEOTIDE SEQUENCE</scope>
</reference>
<evidence type="ECO:0000313" key="3">
    <source>
        <dbReference type="EMBL" id="AWI68694.1"/>
    </source>
</evidence>
<organism evidence="3">
    <name type="scientific">Pseudopediastrum boryanum</name>
    <name type="common">Green alga</name>
    <name type="synonym">Pediastrum boryanum</name>
    <dbReference type="NCBI Taxonomy" id="55410"/>
    <lineage>
        <taxon>Eukaryota</taxon>
        <taxon>Viridiplantae</taxon>
        <taxon>Chlorophyta</taxon>
        <taxon>core chlorophytes</taxon>
        <taxon>Chlorophyceae</taxon>
        <taxon>CS clade</taxon>
        <taxon>Sphaeropleales</taxon>
        <taxon>Hydrodictyaceae</taxon>
        <taxon>Pseudopediastrum</taxon>
    </lineage>
</organism>
<sequence>MSQQTEVNQGFKSLKKQLKKLGSSIQLPYQSLEKLNFVAKTKGVIEEVSKFFGSILTIPGEFGKGALTYVGFWNETYTVFLGKSSKGKDYILHFNSEEGEKEAEKFRSNFLDLEENAELVKEIYISSAEILYLVDSKDGMRTEKDFEDRLGEAISGQQQSLPKVSGEKGKKIIIGGKTSSQNIMIEYHSSSAGSIEKVMVTINLSGDSAKKFDAFLRESINATIQDVGAFAIISLLDKVTLTTILQVLKDYFSKAYQVGQVAMYAQAKQRKTTTHGKSVLKALKSIENKMKASAKEAHYHILGWVEDLVNNRDEFKDSHDFLNKLRDILAKNPNYQPIVEQVKYQKTLAEVLDLTDSEQSSDDDGFDEPEPSTQLVEVQPQISRSRTLTYGVSAKDAGSTKIYKVGNLQVTKEEYESLPQPEKPYDQMNPNEKGSYTNKMRNLILTRRRKTEGMQDDSQRSTEVVIEDEEESLDSSSSSITITSPSLGDDSLTMEEKSALALKQIIEFDSNNDPTLMVLHEEFYKNKGPKPNKGWKPDYPITLREDAVIQGCLYADATLGLGNSGSGRLRIAQGTKQLQYVIWKFMELKRLCTFNKPPTYREVTNYETGGLKKTFEFYLNRGSYLKIYHDLFYKQQGTTPKGNPKYEKTITKELVAVMPKDPVFLAMIMLDDGSVRNDAYSGKIAFQCFTKTKEGLQLFVEKVKELFDVQLNIVTSTVESGQFYLSIPAAEFGKFVDLIEPTISQIPDLAYKLNADRRELSKFLNSMGQKGSKASSKTSTLTPTQASSDMEVVDQPGVDEQPEPIIEEKVSKFKM</sequence>
<keyword evidence="3" id="KW-0150">Chloroplast</keyword>
<dbReference type="InterPro" id="IPR004860">
    <property type="entry name" value="LAGLIDADG_dom"/>
</dbReference>
<feature type="compositionally biased region" description="Basic and acidic residues" evidence="1">
    <location>
        <begin position="451"/>
        <end position="460"/>
    </location>
</feature>
<feature type="region of interest" description="Disordered" evidence="1">
    <location>
        <begin position="356"/>
        <end position="375"/>
    </location>
</feature>
<evidence type="ECO:0000256" key="1">
    <source>
        <dbReference type="SAM" id="MobiDB-lite"/>
    </source>
</evidence>
<name>A0A2U8GJ52_PSEBY</name>
<feature type="compositionally biased region" description="Polar residues" evidence="1">
    <location>
        <begin position="767"/>
        <end position="788"/>
    </location>
</feature>
<dbReference type="Pfam" id="PF03161">
    <property type="entry name" value="LAGLIDADG_2"/>
    <property type="match status" value="1"/>
</dbReference>
<dbReference type="SUPFAM" id="SSF55608">
    <property type="entry name" value="Homing endonucleases"/>
    <property type="match status" value="1"/>
</dbReference>
<dbReference type="Gene3D" id="3.10.28.10">
    <property type="entry name" value="Homing endonucleases"/>
    <property type="match status" value="2"/>
</dbReference>
<feature type="compositionally biased region" description="Acidic residues" evidence="1">
    <location>
        <begin position="356"/>
        <end position="370"/>
    </location>
</feature>
<dbReference type="EMBL" id="MF276983">
    <property type="protein sequence ID" value="AWI68694.1"/>
    <property type="molecule type" value="Genomic_DNA"/>
</dbReference>
<dbReference type="EMBL" id="MF276983">
    <property type="protein sequence ID" value="AWI68695.1"/>
    <property type="molecule type" value="Genomic_DNA"/>
</dbReference>
<feature type="region of interest" description="Disordered" evidence="1">
    <location>
        <begin position="449"/>
        <end position="489"/>
    </location>
</feature>
<proteinExistence type="predicted"/>
<dbReference type="AlphaFoldDB" id="A0A2U8GJ52"/>
<keyword evidence="3" id="KW-0934">Plastid</keyword>
<evidence type="ECO:0000259" key="2">
    <source>
        <dbReference type="Pfam" id="PF03161"/>
    </source>
</evidence>
<feature type="domain" description="Homing endonuclease LAGLIDADG" evidence="2">
    <location>
        <begin position="548"/>
        <end position="735"/>
    </location>
</feature>
<dbReference type="InterPro" id="IPR027434">
    <property type="entry name" value="Homing_endonucl"/>
</dbReference>
<dbReference type="GO" id="GO:0004519">
    <property type="term" value="F:endonuclease activity"/>
    <property type="evidence" value="ECO:0007669"/>
    <property type="project" value="InterPro"/>
</dbReference>
<feature type="compositionally biased region" description="Basic and acidic residues" evidence="1">
    <location>
        <begin position="806"/>
        <end position="815"/>
    </location>
</feature>